<feature type="non-terminal residue" evidence="1">
    <location>
        <position position="1"/>
    </location>
</feature>
<name>A0A382ZU67_9ZZZZ</name>
<dbReference type="Gene3D" id="6.20.440.10">
    <property type="match status" value="1"/>
</dbReference>
<dbReference type="GO" id="GO:0005829">
    <property type="term" value="C:cytosol"/>
    <property type="evidence" value="ECO:0007669"/>
    <property type="project" value="TreeGrafter"/>
</dbReference>
<evidence type="ECO:0008006" key="2">
    <source>
        <dbReference type="Google" id="ProtNLM"/>
    </source>
</evidence>
<dbReference type="GO" id="GO:0004375">
    <property type="term" value="F:glycine dehydrogenase (decarboxylating) activity"/>
    <property type="evidence" value="ECO:0007669"/>
    <property type="project" value="InterPro"/>
</dbReference>
<reference evidence="1" key="1">
    <citation type="submission" date="2018-05" db="EMBL/GenBank/DDBJ databases">
        <authorList>
            <person name="Lanie J.A."/>
            <person name="Ng W.-L."/>
            <person name="Kazmierczak K.M."/>
            <person name="Andrzejewski T.M."/>
            <person name="Davidsen T.M."/>
            <person name="Wayne K.J."/>
            <person name="Tettelin H."/>
            <person name="Glass J.I."/>
            <person name="Rusch D."/>
            <person name="Podicherti R."/>
            <person name="Tsui H.-C.T."/>
            <person name="Winkler M.E."/>
        </authorList>
    </citation>
    <scope>NUCLEOTIDE SEQUENCE</scope>
</reference>
<dbReference type="PANTHER" id="PTHR11773:SF1">
    <property type="entry name" value="GLYCINE DEHYDROGENASE (DECARBOXYLATING), MITOCHONDRIAL"/>
    <property type="match status" value="1"/>
</dbReference>
<dbReference type="EMBL" id="UINC01186561">
    <property type="protein sequence ID" value="SVD98829.1"/>
    <property type="molecule type" value="Genomic_DNA"/>
</dbReference>
<dbReference type="GO" id="GO:0016594">
    <property type="term" value="F:glycine binding"/>
    <property type="evidence" value="ECO:0007669"/>
    <property type="project" value="TreeGrafter"/>
</dbReference>
<gene>
    <name evidence="1" type="ORF">METZ01_LOCUS451683</name>
</gene>
<dbReference type="InterPro" id="IPR015424">
    <property type="entry name" value="PyrdxlP-dep_Trfase"/>
</dbReference>
<proteinExistence type="predicted"/>
<sequence>VPEKPLIDAISTKLLRDAPANLPEVTESQVMRHYINLSTKNHHVDRDFYPLGSCTMKYNPKINDVLATLPGFTNIHPNQPAEKVQGALNIMFEMEKML</sequence>
<dbReference type="InterPro" id="IPR015421">
    <property type="entry name" value="PyrdxlP-dep_Trfase_major"/>
</dbReference>
<dbReference type="Gene3D" id="3.40.640.10">
    <property type="entry name" value="Type I PLP-dependent aspartate aminotransferase-like (Major domain)"/>
    <property type="match status" value="1"/>
</dbReference>
<accession>A0A382ZU67</accession>
<organism evidence="1">
    <name type="scientific">marine metagenome</name>
    <dbReference type="NCBI Taxonomy" id="408172"/>
    <lineage>
        <taxon>unclassified sequences</taxon>
        <taxon>metagenomes</taxon>
        <taxon>ecological metagenomes</taxon>
    </lineage>
</organism>
<feature type="non-terminal residue" evidence="1">
    <location>
        <position position="98"/>
    </location>
</feature>
<dbReference type="InterPro" id="IPR020581">
    <property type="entry name" value="GDC_P"/>
</dbReference>
<dbReference type="GO" id="GO:0005960">
    <property type="term" value="C:glycine cleavage complex"/>
    <property type="evidence" value="ECO:0007669"/>
    <property type="project" value="TreeGrafter"/>
</dbReference>
<dbReference type="PANTHER" id="PTHR11773">
    <property type="entry name" value="GLYCINE DEHYDROGENASE, DECARBOXYLATING"/>
    <property type="match status" value="1"/>
</dbReference>
<dbReference type="AlphaFoldDB" id="A0A382ZU67"/>
<dbReference type="GO" id="GO:0019464">
    <property type="term" value="P:glycine decarboxylation via glycine cleavage system"/>
    <property type="evidence" value="ECO:0007669"/>
    <property type="project" value="TreeGrafter"/>
</dbReference>
<evidence type="ECO:0000313" key="1">
    <source>
        <dbReference type="EMBL" id="SVD98829.1"/>
    </source>
</evidence>
<protein>
    <recommendedName>
        <fullName evidence="2">Glycine dehydrogenase (aminomethyl-transferring)</fullName>
    </recommendedName>
</protein>
<dbReference type="GO" id="GO:0030170">
    <property type="term" value="F:pyridoxal phosphate binding"/>
    <property type="evidence" value="ECO:0007669"/>
    <property type="project" value="TreeGrafter"/>
</dbReference>
<dbReference type="SUPFAM" id="SSF53383">
    <property type="entry name" value="PLP-dependent transferases"/>
    <property type="match status" value="1"/>
</dbReference>